<feature type="domain" description="4Fe-4S ferredoxin-type" evidence="4">
    <location>
        <begin position="163"/>
        <end position="192"/>
    </location>
</feature>
<keyword evidence="1" id="KW-0479">Metal-binding</keyword>
<accession>A0A1F7RU10</accession>
<sequence length="211" mass="23644">MNKLKTLEYNFIEASTDEKKIEFFGNLMPSIILFRRKPGRLLLRPLRKLYTPSEKVSEYVKKNVDDIGEIDGTYVFLHRWKTHGFDPAVFEETKMFIYRLNKIISKQGIKGQALYPLSPRINLPKLAASAGLGTLSPFGLLVHPEFGPRLFITALKGADGLVSRNFLKTSGCTSCNKCVEVCPQNPQQTKTVNLGLCRACSKCISECPVGI</sequence>
<dbReference type="AlphaFoldDB" id="A0A1F7RU10"/>
<evidence type="ECO:0000313" key="6">
    <source>
        <dbReference type="Proteomes" id="UP000178435"/>
    </source>
</evidence>
<dbReference type="InterPro" id="IPR017896">
    <property type="entry name" value="4Fe4S_Fe-S-bd"/>
</dbReference>
<keyword evidence="3" id="KW-0411">Iron-sulfur</keyword>
<dbReference type="InterPro" id="IPR017900">
    <property type="entry name" value="4Fe4S_Fe_S_CS"/>
</dbReference>
<evidence type="ECO:0000259" key="4">
    <source>
        <dbReference type="PROSITE" id="PS51379"/>
    </source>
</evidence>
<comment type="caution">
    <text evidence="5">The sequence shown here is derived from an EMBL/GenBank/DDBJ whole genome shotgun (WGS) entry which is preliminary data.</text>
</comment>
<name>A0A1F7RU10_9BACT</name>
<organism evidence="5 6">
    <name type="scientific">Candidatus Schekmanbacteria bacterium RBG_16_38_11</name>
    <dbReference type="NCBI Taxonomy" id="1817880"/>
    <lineage>
        <taxon>Bacteria</taxon>
        <taxon>Candidatus Schekmaniibacteriota</taxon>
    </lineage>
</organism>
<proteinExistence type="predicted"/>
<reference evidence="5 6" key="1">
    <citation type="journal article" date="2016" name="Nat. Commun.">
        <title>Thousands of microbial genomes shed light on interconnected biogeochemical processes in an aquifer system.</title>
        <authorList>
            <person name="Anantharaman K."/>
            <person name="Brown C.T."/>
            <person name="Hug L.A."/>
            <person name="Sharon I."/>
            <person name="Castelle C.J."/>
            <person name="Probst A.J."/>
            <person name="Thomas B.C."/>
            <person name="Singh A."/>
            <person name="Wilkins M.J."/>
            <person name="Karaoz U."/>
            <person name="Brodie E.L."/>
            <person name="Williams K.H."/>
            <person name="Hubbard S.S."/>
            <person name="Banfield J.F."/>
        </authorList>
    </citation>
    <scope>NUCLEOTIDE SEQUENCE [LARGE SCALE GENOMIC DNA]</scope>
</reference>
<dbReference type="GO" id="GO:0051536">
    <property type="term" value="F:iron-sulfur cluster binding"/>
    <property type="evidence" value="ECO:0007669"/>
    <property type="project" value="UniProtKB-KW"/>
</dbReference>
<evidence type="ECO:0000256" key="2">
    <source>
        <dbReference type="ARBA" id="ARBA00023004"/>
    </source>
</evidence>
<dbReference type="GO" id="GO:0046872">
    <property type="term" value="F:metal ion binding"/>
    <property type="evidence" value="ECO:0007669"/>
    <property type="project" value="UniProtKB-KW"/>
</dbReference>
<keyword evidence="2" id="KW-0408">Iron</keyword>
<dbReference type="PROSITE" id="PS51379">
    <property type="entry name" value="4FE4S_FER_2"/>
    <property type="match status" value="1"/>
</dbReference>
<dbReference type="SUPFAM" id="SSF54862">
    <property type="entry name" value="4Fe-4S ferredoxins"/>
    <property type="match status" value="1"/>
</dbReference>
<dbReference type="PROSITE" id="PS00198">
    <property type="entry name" value="4FE4S_FER_1"/>
    <property type="match status" value="1"/>
</dbReference>
<gene>
    <name evidence="5" type="ORF">A2149_02495</name>
</gene>
<evidence type="ECO:0000313" key="5">
    <source>
        <dbReference type="EMBL" id="OGL44514.1"/>
    </source>
</evidence>
<evidence type="ECO:0000256" key="1">
    <source>
        <dbReference type="ARBA" id="ARBA00022723"/>
    </source>
</evidence>
<evidence type="ECO:0000256" key="3">
    <source>
        <dbReference type="ARBA" id="ARBA00023014"/>
    </source>
</evidence>
<dbReference type="EMBL" id="MGDF01000140">
    <property type="protein sequence ID" value="OGL44514.1"/>
    <property type="molecule type" value="Genomic_DNA"/>
</dbReference>
<dbReference type="Proteomes" id="UP000178435">
    <property type="component" value="Unassembled WGS sequence"/>
</dbReference>
<protein>
    <recommendedName>
        <fullName evidence="4">4Fe-4S ferredoxin-type domain-containing protein</fullName>
    </recommendedName>
</protein>